<accession>A0AAD9JGL3</accession>
<name>A0AAD9JGL3_9ANNE</name>
<comment type="caution">
    <text evidence="1">The sequence shown here is derived from an EMBL/GenBank/DDBJ whole genome shotgun (WGS) entry which is preliminary data.</text>
</comment>
<evidence type="ECO:0000313" key="1">
    <source>
        <dbReference type="EMBL" id="KAK2152626.1"/>
    </source>
</evidence>
<dbReference type="AlphaFoldDB" id="A0AAD9JGL3"/>
<reference evidence="1" key="1">
    <citation type="journal article" date="2023" name="Mol. Biol. Evol.">
        <title>Third-Generation Sequencing Reveals the Adaptive Role of the Epigenome in Three Deep-Sea Polychaetes.</title>
        <authorList>
            <person name="Perez M."/>
            <person name="Aroh O."/>
            <person name="Sun Y."/>
            <person name="Lan Y."/>
            <person name="Juniper S.K."/>
            <person name="Young C.R."/>
            <person name="Angers B."/>
            <person name="Qian P.Y."/>
        </authorList>
    </citation>
    <scope>NUCLEOTIDE SEQUENCE</scope>
    <source>
        <strain evidence="1">P08H-3</strain>
    </source>
</reference>
<protein>
    <submittedName>
        <fullName evidence="1">Uncharacterized protein</fullName>
    </submittedName>
</protein>
<gene>
    <name evidence="1" type="ORF">LSH36_324g02000</name>
</gene>
<organism evidence="1 2">
    <name type="scientific">Paralvinella palmiformis</name>
    <dbReference type="NCBI Taxonomy" id="53620"/>
    <lineage>
        <taxon>Eukaryota</taxon>
        <taxon>Metazoa</taxon>
        <taxon>Spiralia</taxon>
        <taxon>Lophotrochozoa</taxon>
        <taxon>Annelida</taxon>
        <taxon>Polychaeta</taxon>
        <taxon>Sedentaria</taxon>
        <taxon>Canalipalpata</taxon>
        <taxon>Terebellida</taxon>
        <taxon>Terebelliformia</taxon>
        <taxon>Alvinellidae</taxon>
        <taxon>Paralvinella</taxon>
    </lineage>
</organism>
<sequence length="248" mass="27200">MNGTTKASDWIPSMLQLGAALIIGWSWKFSSPPEKEDYRFRCHSGLGCPLHLTSPLASGLRAFGVREFDIIRLMCMMIEGWALSELLRDAILWLSAVISYEQLEDAMKNALEVILPNAGDAVVYLLSQESQELVTTHGLVHVLPKEGLSSEALIRRERILVSDLNPADPISGLINFNPEATTRRKGTAADWGRTLWEIQSTGSNLSGWISSRAKKAVESLFYTRSLGCSEANGLSLGGSVMLYIGVIC</sequence>
<dbReference type="Proteomes" id="UP001208570">
    <property type="component" value="Unassembled WGS sequence"/>
</dbReference>
<evidence type="ECO:0000313" key="2">
    <source>
        <dbReference type="Proteomes" id="UP001208570"/>
    </source>
</evidence>
<proteinExistence type="predicted"/>
<dbReference type="EMBL" id="JAODUP010000323">
    <property type="protein sequence ID" value="KAK2152626.1"/>
    <property type="molecule type" value="Genomic_DNA"/>
</dbReference>
<keyword evidence="2" id="KW-1185">Reference proteome</keyword>